<feature type="transmembrane region" description="Helical" evidence="1">
    <location>
        <begin position="81"/>
        <end position="101"/>
    </location>
</feature>
<gene>
    <name evidence="2" type="ORF">M0R45_025608</name>
</gene>
<dbReference type="AlphaFoldDB" id="A0AAW1WUH9"/>
<reference evidence="2 3" key="1">
    <citation type="journal article" date="2023" name="G3 (Bethesda)">
        <title>A chromosome-length genome assembly and annotation of blackberry (Rubus argutus, cv. 'Hillquist').</title>
        <authorList>
            <person name="Bruna T."/>
            <person name="Aryal R."/>
            <person name="Dudchenko O."/>
            <person name="Sargent D.J."/>
            <person name="Mead D."/>
            <person name="Buti M."/>
            <person name="Cavallini A."/>
            <person name="Hytonen T."/>
            <person name="Andres J."/>
            <person name="Pham M."/>
            <person name="Weisz D."/>
            <person name="Mascagni F."/>
            <person name="Usai G."/>
            <person name="Natali L."/>
            <person name="Bassil N."/>
            <person name="Fernandez G.E."/>
            <person name="Lomsadze A."/>
            <person name="Armour M."/>
            <person name="Olukolu B."/>
            <person name="Poorten T."/>
            <person name="Britton C."/>
            <person name="Davik J."/>
            <person name="Ashrafi H."/>
            <person name="Aiden E.L."/>
            <person name="Borodovsky M."/>
            <person name="Worthington M."/>
        </authorList>
    </citation>
    <scope>NUCLEOTIDE SEQUENCE [LARGE SCALE GENOMIC DNA]</scope>
    <source>
        <strain evidence="2">PI 553951</strain>
    </source>
</reference>
<proteinExistence type="predicted"/>
<sequence>MTQKFETVERKGEEKEKENSGYICGYFVDGPDIGPVPYYRAISLLFRSLPIFRMAFLVAAAAYILEAAYERYLAKRVDQRMVLAELALGIFSLCFVSKKALKYGMRSLIMYACRLQCTYNCKI</sequence>
<keyword evidence="1" id="KW-0812">Transmembrane</keyword>
<name>A0AAW1WUH9_RUBAR</name>
<organism evidence="2 3">
    <name type="scientific">Rubus argutus</name>
    <name type="common">Southern blackberry</name>
    <dbReference type="NCBI Taxonomy" id="59490"/>
    <lineage>
        <taxon>Eukaryota</taxon>
        <taxon>Viridiplantae</taxon>
        <taxon>Streptophyta</taxon>
        <taxon>Embryophyta</taxon>
        <taxon>Tracheophyta</taxon>
        <taxon>Spermatophyta</taxon>
        <taxon>Magnoliopsida</taxon>
        <taxon>eudicotyledons</taxon>
        <taxon>Gunneridae</taxon>
        <taxon>Pentapetalae</taxon>
        <taxon>rosids</taxon>
        <taxon>fabids</taxon>
        <taxon>Rosales</taxon>
        <taxon>Rosaceae</taxon>
        <taxon>Rosoideae</taxon>
        <taxon>Rosoideae incertae sedis</taxon>
        <taxon>Rubus</taxon>
    </lineage>
</organism>
<evidence type="ECO:0000256" key="1">
    <source>
        <dbReference type="SAM" id="Phobius"/>
    </source>
</evidence>
<keyword evidence="1" id="KW-0472">Membrane</keyword>
<keyword evidence="1" id="KW-1133">Transmembrane helix</keyword>
<accession>A0AAW1WUH9</accession>
<protein>
    <submittedName>
        <fullName evidence="2">Uncharacterized protein</fullName>
    </submittedName>
</protein>
<dbReference type="Proteomes" id="UP001457282">
    <property type="component" value="Unassembled WGS sequence"/>
</dbReference>
<comment type="caution">
    <text evidence="2">The sequence shown here is derived from an EMBL/GenBank/DDBJ whole genome shotgun (WGS) entry which is preliminary data.</text>
</comment>
<evidence type="ECO:0000313" key="3">
    <source>
        <dbReference type="Proteomes" id="UP001457282"/>
    </source>
</evidence>
<keyword evidence="3" id="KW-1185">Reference proteome</keyword>
<dbReference type="EMBL" id="JBEDUW010000005">
    <property type="protein sequence ID" value="KAK9928475.1"/>
    <property type="molecule type" value="Genomic_DNA"/>
</dbReference>
<feature type="transmembrane region" description="Helical" evidence="1">
    <location>
        <begin position="50"/>
        <end position="69"/>
    </location>
</feature>
<dbReference type="InterPro" id="IPR028110">
    <property type="entry name" value="TMEM254"/>
</dbReference>
<dbReference type="Pfam" id="PF14934">
    <property type="entry name" value="TMEM254"/>
    <property type="match status" value="1"/>
</dbReference>
<evidence type="ECO:0000313" key="2">
    <source>
        <dbReference type="EMBL" id="KAK9928475.1"/>
    </source>
</evidence>